<feature type="transmembrane region" description="Helical" evidence="1">
    <location>
        <begin position="70"/>
        <end position="88"/>
    </location>
</feature>
<protein>
    <submittedName>
        <fullName evidence="2">Uncharacterized protein</fullName>
    </submittedName>
</protein>
<keyword evidence="3" id="KW-1185">Reference proteome</keyword>
<dbReference type="GeneID" id="36322126"/>
<dbReference type="RefSeq" id="XP_024334145.1">
    <property type="nucleotide sequence ID" value="XM_024477176.1"/>
</dbReference>
<dbReference type="EMBL" id="KZ110608">
    <property type="protein sequence ID" value="OSX57351.1"/>
    <property type="molecule type" value="Genomic_DNA"/>
</dbReference>
<gene>
    <name evidence="2" type="ORF">POSPLADRAFT_1036854</name>
</gene>
<proteinExistence type="predicted"/>
<evidence type="ECO:0000256" key="1">
    <source>
        <dbReference type="SAM" id="Phobius"/>
    </source>
</evidence>
<sequence length="370" mass="41502">MSSAPAHSASDPELNFTQGSLIALAAYSGFYLRKSCHGSYGSFITFQLVLIIICAWVSASRVYAISRRNWYLAIITFGLGLVPVGTNLRRVLGWPSQTSSTQIRTLPHSHYGNSSLRNSIRLNSHNRYLVLRARFIIATISNSAGSYTACTPTRALFLMNFIDIFTFRLNNRGSDGKTYSISSILISRFLIYLRQTNQGVEDQSIDLDFDRSRNLAFAMMTVGNTRPIIDTTLATSISAQSQTIDVSAEDTLGKQDNEIDVYGYVLYLVRSMLKRVDPVFIYMPVFHRQMASEDPWTRKTSATSTSYEVRGGGRHLYHQQRMFALSRSLMEGQYGFTSLAFQSTSRHSLTASLYRNDAALSNHSPQRSTC</sequence>
<keyword evidence="1" id="KW-1133">Transmembrane helix</keyword>
<evidence type="ECO:0000313" key="2">
    <source>
        <dbReference type="EMBL" id="OSX57351.1"/>
    </source>
</evidence>
<accession>A0A1X6MLN9</accession>
<dbReference type="AlphaFoldDB" id="A0A1X6MLN9"/>
<feature type="transmembrane region" description="Helical" evidence="1">
    <location>
        <begin position="44"/>
        <end position="64"/>
    </location>
</feature>
<name>A0A1X6MLN9_9APHY</name>
<dbReference type="Proteomes" id="UP000194127">
    <property type="component" value="Unassembled WGS sequence"/>
</dbReference>
<organism evidence="2 3">
    <name type="scientific">Postia placenta MAD-698-R-SB12</name>
    <dbReference type="NCBI Taxonomy" id="670580"/>
    <lineage>
        <taxon>Eukaryota</taxon>
        <taxon>Fungi</taxon>
        <taxon>Dikarya</taxon>
        <taxon>Basidiomycota</taxon>
        <taxon>Agaricomycotina</taxon>
        <taxon>Agaricomycetes</taxon>
        <taxon>Polyporales</taxon>
        <taxon>Adustoporiaceae</taxon>
        <taxon>Rhodonia</taxon>
    </lineage>
</organism>
<keyword evidence="1" id="KW-0472">Membrane</keyword>
<reference evidence="2 3" key="1">
    <citation type="submission" date="2017-04" db="EMBL/GenBank/DDBJ databases">
        <title>Genome Sequence of the Model Brown-Rot Fungus Postia placenta SB12.</title>
        <authorList>
            <consortium name="DOE Joint Genome Institute"/>
            <person name="Gaskell J."/>
            <person name="Kersten P."/>
            <person name="Larrondo L.F."/>
            <person name="Canessa P."/>
            <person name="Martinez D."/>
            <person name="Hibbett D."/>
            <person name="Schmoll M."/>
            <person name="Kubicek C.P."/>
            <person name="Martinez A.T."/>
            <person name="Yadav J."/>
            <person name="Master E."/>
            <person name="Magnuson J.K."/>
            <person name="James T."/>
            <person name="Yaver D."/>
            <person name="Berka R."/>
            <person name="Labutti K."/>
            <person name="Lipzen A."/>
            <person name="Aerts A."/>
            <person name="Barry K."/>
            <person name="Henrissat B."/>
            <person name="Blanchette R."/>
            <person name="Grigoriev I."/>
            <person name="Cullen D."/>
        </authorList>
    </citation>
    <scope>NUCLEOTIDE SEQUENCE [LARGE SCALE GENOMIC DNA]</scope>
    <source>
        <strain evidence="2 3">MAD-698-R-SB12</strain>
    </source>
</reference>
<keyword evidence="1" id="KW-0812">Transmembrane</keyword>
<evidence type="ECO:0000313" key="3">
    <source>
        <dbReference type="Proteomes" id="UP000194127"/>
    </source>
</evidence>